<accession>A0ABW8BZJ2</accession>
<dbReference type="PANTHER" id="PTHR30329:SF21">
    <property type="entry name" value="LIPOPROTEIN YIAD-RELATED"/>
    <property type="match status" value="1"/>
</dbReference>
<evidence type="ECO:0000256" key="2">
    <source>
        <dbReference type="ARBA" id="ARBA00023136"/>
    </source>
</evidence>
<keyword evidence="2 4" id="KW-0472">Membrane</keyword>
<evidence type="ECO:0000313" key="7">
    <source>
        <dbReference type="EMBL" id="MFI9099576.1"/>
    </source>
</evidence>
<keyword evidence="3" id="KW-0998">Cell outer membrane</keyword>
<keyword evidence="8" id="KW-1185">Reference proteome</keyword>
<evidence type="ECO:0000259" key="6">
    <source>
        <dbReference type="PROSITE" id="PS51123"/>
    </source>
</evidence>
<evidence type="ECO:0000256" key="1">
    <source>
        <dbReference type="ARBA" id="ARBA00004442"/>
    </source>
</evidence>
<dbReference type="Proteomes" id="UP001614394">
    <property type="component" value="Unassembled WGS sequence"/>
</dbReference>
<gene>
    <name evidence="7" type="ORF">ACIGXA_03555</name>
</gene>
<comment type="subcellular location">
    <subcellularLocation>
        <location evidence="1">Cell outer membrane</location>
    </subcellularLocation>
</comment>
<dbReference type="SUPFAM" id="SSF103088">
    <property type="entry name" value="OmpA-like"/>
    <property type="match status" value="1"/>
</dbReference>
<dbReference type="RefSeq" id="WP_399644019.1">
    <property type="nucleotide sequence ID" value="NZ_JBITYG010000001.1"/>
</dbReference>
<dbReference type="EMBL" id="JBITYG010000001">
    <property type="protein sequence ID" value="MFI9099576.1"/>
    <property type="molecule type" value="Genomic_DNA"/>
</dbReference>
<sequence>MPRTKRRAAGAAVLTLSVVTITFAGPVGMARADGGPSASPSTVAPSAPVKVDPTSPRLKLPEGATLAPAKVLDIVAVTDQSSTKASQPEQRHEESNSSITYALQSEVLFAIDSAVLSPAAAARIKAIAGDINAKNVSSPIRVFGFTDNLGSSEHGDVLSKQRADAVYGVLSRALGAAGGASHSFQVRGYGEDYPIADNSSEEGRRQNRRVEITFTPSAT</sequence>
<dbReference type="Pfam" id="PF00691">
    <property type="entry name" value="OmpA"/>
    <property type="match status" value="1"/>
</dbReference>
<feature type="compositionally biased region" description="Low complexity" evidence="5">
    <location>
        <begin position="36"/>
        <end position="51"/>
    </location>
</feature>
<comment type="caution">
    <text evidence="7">The sequence shown here is derived from an EMBL/GenBank/DDBJ whole genome shotgun (WGS) entry which is preliminary data.</text>
</comment>
<organism evidence="7 8">
    <name type="scientific">Streptomyces fildesensis</name>
    <dbReference type="NCBI Taxonomy" id="375757"/>
    <lineage>
        <taxon>Bacteria</taxon>
        <taxon>Bacillati</taxon>
        <taxon>Actinomycetota</taxon>
        <taxon>Actinomycetes</taxon>
        <taxon>Kitasatosporales</taxon>
        <taxon>Streptomycetaceae</taxon>
        <taxon>Streptomyces</taxon>
    </lineage>
</organism>
<dbReference type="PRINTS" id="PR01021">
    <property type="entry name" value="OMPADOMAIN"/>
</dbReference>
<evidence type="ECO:0000256" key="4">
    <source>
        <dbReference type="PROSITE-ProRule" id="PRU00473"/>
    </source>
</evidence>
<dbReference type="PANTHER" id="PTHR30329">
    <property type="entry name" value="STATOR ELEMENT OF FLAGELLAR MOTOR COMPLEX"/>
    <property type="match status" value="1"/>
</dbReference>
<evidence type="ECO:0000256" key="3">
    <source>
        <dbReference type="ARBA" id="ARBA00023237"/>
    </source>
</evidence>
<feature type="region of interest" description="Disordered" evidence="5">
    <location>
        <begin position="33"/>
        <end position="57"/>
    </location>
</feature>
<proteinExistence type="predicted"/>
<evidence type="ECO:0000256" key="5">
    <source>
        <dbReference type="SAM" id="MobiDB-lite"/>
    </source>
</evidence>
<dbReference type="InterPro" id="IPR006665">
    <property type="entry name" value="OmpA-like"/>
</dbReference>
<dbReference type="InterPro" id="IPR006664">
    <property type="entry name" value="OMP_bac"/>
</dbReference>
<evidence type="ECO:0000313" key="8">
    <source>
        <dbReference type="Proteomes" id="UP001614394"/>
    </source>
</evidence>
<dbReference type="InterPro" id="IPR050330">
    <property type="entry name" value="Bact_OuterMem_StrucFunc"/>
</dbReference>
<name>A0ABW8BZJ2_9ACTN</name>
<dbReference type="InterPro" id="IPR036737">
    <property type="entry name" value="OmpA-like_sf"/>
</dbReference>
<dbReference type="PROSITE" id="PS51123">
    <property type="entry name" value="OMPA_2"/>
    <property type="match status" value="1"/>
</dbReference>
<dbReference type="CDD" id="cd07185">
    <property type="entry name" value="OmpA_C-like"/>
    <property type="match status" value="1"/>
</dbReference>
<protein>
    <submittedName>
        <fullName evidence="7">OmpA family protein</fullName>
    </submittedName>
</protein>
<feature type="domain" description="OmpA-like" evidence="6">
    <location>
        <begin position="96"/>
        <end position="218"/>
    </location>
</feature>
<reference evidence="7 8" key="1">
    <citation type="submission" date="2024-10" db="EMBL/GenBank/DDBJ databases">
        <title>The Natural Products Discovery Center: Release of the First 8490 Sequenced Strains for Exploring Actinobacteria Biosynthetic Diversity.</title>
        <authorList>
            <person name="Kalkreuter E."/>
            <person name="Kautsar S.A."/>
            <person name="Yang D."/>
            <person name="Bader C.D."/>
            <person name="Teijaro C.N."/>
            <person name="Fluegel L."/>
            <person name="Davis C.M."/>
            <person name="Simpson J.R."/>
            <person name="Lauterbach L."/>
            <person name="Steele A.D."/>
            <person name="Gui C."/>
            <person name="Meng S."/>
            <person name="Li G."/>
            <person name="Viehrig K."/>
            <person name="Ye F."/>
            <person name="Su P."/>
            <person name="Kiefer A.F."/>
            <person name="Nichols A."/>
            <person name="Cepeda A.J."/>
            <person name="Yan W."/>
            <person name="Fan B."/>
            <person name="Jiang Y."/>
            <person name="Adhikari A."/>
            <person name="Zheng C.-J."/>
            <person name="Schuster L."/>
            <person name="Cowan T.M."/>
            <person name="Smanski M.J."/>
            <person name="Chevrette M.G."/>
            <person name="De Carvalho L.P.S."/>
            <person name="Shen B."/>
        </authorList>
    </citation>
    <scope>NUCLEOTIDE SEQUENCE [LARGE SCALE GENOMIC DNA]</scope>
    <source>
        <strain evidence="7 8">NPDC053399</strain>
    </source>
</reference>
<dbReference type="Gene3D" id="3.30.1330.60">
    <property type="entry name" value="OmpA-like domain"/>
    <property type="match status" value="1"/>
</dbReference>